<gene>
    <name evidence="5" type="ORF">P3X46_006860</name>
</gene>
<dbReference type="PRINTS" id="PR00364">
    <property type="entry name" value="DISEASERSIST"/>
</dbReference>
<keyword evidence="1" id="KW-0677">Repeat</keyword>
<keyword evidence="3" id="KW-0611">Plant defense</keyword>
<dbReference type="Gene3D" id="3.40.50.300">
    <property type="entry name" value="P-loop containing nucleotide triphosphate hydrolases"/>
    <property type="match status" value="1"/>
</dbReference>
<feature type="domain" description="NB-ARC" evidence="4">
    <location>
        <begin position="107"/>
        <end position="280"/>
    </location>
</feature>
<dbReference type="Gene3D" id="1.20.5.4130">
    <property type="match status" value="1"/>
</dbReference>
<protein>
    <recommendedName>
        <fullName evidence="4">NB-ARC domain-containing protein</fullName>
    </recommendedName>
</protein>
<dbReference type="InterPro" id="IPR027417">
    <property type="entry name" value="P-loop_NTPase"/>
</dbReference>
<evidence type="ECO:0000256" key="1">
    <source>
        <dbReference type="ARBA" id="ARBA00022737"/>
    </source>
</evidence>
<evidence type="ECO:0000313" key="6">
    <source>
        <dbReference type="Proteomes" id="UP001174677"/>
    </source>
</evidence>
<dbReference type="PANTHER" id="PTHR19338:SF73">
    <property type="entry name" value="DISEASE RESISTANCE PROTEIN RGA2-LIKE"/>
    <property type="match status" value="1"/>
</dbReference>
<sequence>MREVAFRIEDVIDEYMFHVARYQNQHDYLHKMACCVKNLMSRHKIASKIQAIKKSVGEIRERMEKYGVNFLSEHGNSERQNTWHDPRIASLFIEEAQLVGIEPPKADLIRLLVQGESKNTVISVVGMGGLGKTTLAKKVYDSEIASSHFDCKAWITVSQSYKMEELLRNMIKELQREKAQPAFDGIENMNELSLIKKLREHLSEKRYIVVLDDVWRIDFWGYVRNAFPDNDKGSRIIITTPNEDVAPSSKESSIYYVYKLQSLPHDKAFELFCKKAFQSKERNCPSELLELSHAIVEKCEGLP</sequence>
<dbReference type="PANTHER" id="PTHR19338">
    <property type="entry name" value="TRANSLOCASE OF INNER MITOCHONDRIAL MEMBRANE 13 HOMOLOG"/>
    <property type="match status" value="1"/>
</dbReference>
<reference evidence="5" key="1">
    <citation type="journal article" date="2023" name="Plant Biotechnol. J.">
        <title>Chromosome-level wild Hevea brasiliensis genome provides new tools for genomic-assisted breeding and valuable loci to elevate rubber yield.</title>
        <authorList>
            <person name="Cheng H."/>
            <person name="Song X."/>
            <person name="Hu Y."/>
            <person name="Wu T."/>
            <person name="Yang Q."/>
            <person name="An Z."/>
            <person name="Feng S."/>
            <person name="Deng Z."/>
            <person name="Wu W."/>
            <person name="Zeng X."/>
            <person name="Tu M."/>
            <person name="Wang X."/>
            <person name="Huang H."/>
        </authorList>
    </citation>
    <scope>NUCLEOTIDE SEQUENCE</scope>
    <source>
        <strain evidence="5">MT/VB/25A 57/8</strain>
    </source>
</reference>
<dbReference type="InterPro" id="IPR002182">
    <property type="entry name" value="NB-ARC"/>
</dbReference>
<evidence type="ECO:0000259" key="4">
    <source>
        <dbReference type="Pfam" id="PF00931"/>
    </source>
</evidence>
<keyword evidence="2" id="KW-0547">Nucleotide-binding</keyword>
<accession>A0ABQ9MRL3</accession>
<evidence type="ECO:0000256" key="3">
    <source>
        <dbReference type="ARBA" id="ARBA00022821"/>
    </source>
</evidence>
<evidence type="ECO:0000313" key="5">
    <source>
        <dbReference type="EMBL" id="KAJ9182929.1"/>
    </source>
</evidence>
<name>A0ABQ9MRL3_HEVBR</name>
<organism evidence="5 6">
    <name type="scientific">Hevea brasiliensis</name>
    <name type="common">Para rubber tree</name>
    <name type="synonym">Siphonia brasiliensis</name>
    <dbReference type="NCBI Taxonomy" id="3981"/>
    <lineage>
        <taxon>Eukaryota</taxon>
        <taxon>Viridiplantae</taxon>
        <taxon>Streptophyta</taxon>
        <taxon>Embryophyta</taxon>
        <taxon>Tracheophyta</taxon>
        <taxon>Spermatophyta</taxon>
        <taxon>Magnoliopsida</taxon>
        <taxon>eudicotyledons</taxon>
        <taxon>Gunneridae</taxon>
        <taxon>Pentapetalae</taxon>
        <taxon>rosids</taxon>
        <taxon>fabids</taxon>
        <taxon>Malpighiales</taxon>
        <taxon>Euphorbiaceae</taxon>
        <taxon>Crotonoideae</taxon>
        <taxon>Micrandreae</taxon>
        <taxon>Hevea</taxon>
    </lineage>
</organism>
<dbReference type="Pfam" id="PF00931">
    <property type="entry name" value="NB-ARC"/>
    <property type="match status" value="1"/>
</dbReference>
<dbReference type="SUPFAM" id="SSF52540">
    <property type="entry name" value="P-loop containing nucleoside triphosphate hydrolases"/>
    <property type="match status" value="1"/>
</dbReference>
<evidence type="ECO:0000256" key="2">
    <source>
        <dbReference type="ARBA" id="ARBA00022741"/>
    </source>
</evidence>
<dbReference type="InterPro" id="IPR038005">
    <property type="entry name" value="RX-like_CC"/>
</dbReference>
<proteinExistence type="predicted"/>
<keyword evidence="6" id="KW-1185">Reference proteome</keyword>
<comment type="caution">
    <text evidence="5">The sequence shown here is derived from an EMBL/GenBank/DDBJ whole genome shotgun (WGS) entry which is preliminary data.</text>
</comment>
<dbReference type="EMBL" id="JARPOI010000004">
    <property type="protein sequence ID" value="KAJ9182929.1"/>
    <property type="molecule type" value="Genomic_DNA"/>
</dbReference>
<dbReference type="CDD" id="cd14798">
    <property type="entry name" value="RX-CC_like"/>
    <property type="match status" value="1"/>
</dbReference>
<dbReference type="Proteomes" id="UP001174677">
    <property type="component" value="Chromosome 4"/>
</dbReference>